<evidence type="ECO:0000313" key="1">
    <source>
        <dbReference type="EMBL" id="KAJ7629568.1"/>
    </source>
</evidence>
<dbReference type="Proteomes" id="UP001221757">
    <property type="component" value="Unassembled WGS sequence"/>
</dbReference>
<dbReference type="AlphaFoldDB" id="A0AAD7BSI8"/>
<dbReference type="EMBL" id="JARKIE010000541">
    <property type="protein sequence ID" value="KAJ7629568.1"/>
    <property type="molecule type" value="Genomic_DNA"/>
</dbReference>
<protein>
    <submittedName>
        <fullName evidence="1">Uncharacterized protein</fullName>
    </submittedName>
</protein>
<comment type="caution">
    <text evidence="1">The sequence shown here is derived from an EMBL/GenBank/DDBJ whole genome shotgun (WGS) entry which is preliminary data.</text>
</comment>
<accession>A0AAD7BSI8</accession>
<evidence type="ECO:0000313" key="2">
    <source>
        <dbReference type="Proteomes" id="UP001221757"/>
    </source>
</evidence>
<reference evidence="1" key="1">
    <citation type="submission" date="2023-03" db="EMBL/GenBank/DDBJ databases">
        <title>Massive genome expansion in bonnet fungi (Mycena s.s.) driven by repeated elements and novel gene families across ecological guilds.</title>
        <authorList>
            <consortium name="Lawrence Berkeley National Laboratory"/>
            <person name="Harder C.B."/>
            <person name="Miyauchi S."/>
            <person name="Viragh M."/>
            <person name="Kuo A."/>
            <person name="Thoen E."/>
            <person name="Andreopoulos B."/>
            <person name="Lu D."/>
            <person name="Skrede I."/>
            <person name="Drula E."/>
            <person name="Henrissat B."/>
            <person name="Morin E."/>
            <person name="Kohler A."/>
            <person name="Barry K."/>
            <person name="LaButti K."/>
            <person name="Morin E."/>
            <person name="Salamov A."/>
            <person name="Lipzen A."/>
            <person name="Mereny Z."/>
            <person name="Hegedus B."/>
            <person name="Baldrian P."/>
            <person name="Stursova M."/>
            <person name="Weitz H."/>
            <person name="Taylor A."/>
            <person name="Grigoriev I.V."/>
            <person name="Nagy L.G."/>
            <person name="Martin F."/>
            <person name="Kauserud H."/>
        </authorList>
    </citation>
    <scope>NUCLEOTIDE SEQUENCE</scope>
    <source>
        <strain evidence="1">CBHHK067</strain>
    </source>
</reference>
<gene>
    <name evidence="1" type="ORF">B0H17DRAFT_1284817</name>
</gene>
<proteinExistence type="predicted"/>
<name>A0AAD7BSI8_MYCRO</name>
<sequence>MPSVMIRVARNLDNEKSRHGFVQQKSVHVVNRKYAETGIGLATEHCSSGKEAATGSGAVIPKAGRYHLARGGSEDQSLAGALRVRACTSKALTLDALWTQCQDSSGATNLHAGATWVCGASLRRPSAVIFVFVWGSSATFNDEIIIPMLPLPLSPFDGASVQTIHFERPAPAIILSAHTSCMRLKPRKRPVNRTRGAKGMADELSSRTSLRAILGCVCDQELNPQDKFIPFLRWCLELQTILATTHINTLRAAVLDVRAGVDSIIYTAPFIAPWNPLTSVGIGHWTASQAHSGVLSEALAPDFQMCTPSAKPGLDTVSLYSTTHSAFMGLHEFQATAFKNICGFDLADIDT</sequence>
<keyword evidence="2" id="KW-1185">Reference proteome</keyword>
<organism evidence="1 2">
    <name type="scientific">Mycena rosella</name>
    <name type="common">Pink bonnet</name>
    <name type="synonym">Agaricus rosellus</name>
    <dbReference type="NCBI Taxonomy" id="1033263"/>
    <lineage>
        <taxon>Eukaryota</taxon>
        <taxon>Fungi</taxon>
        <taxon>Dikarya</taxon>
        <taxon>Basidiomycota</taxon>
        <taxon>Agaricomycotina</taxon>
        <taxon>Agaricomycetes</taxon>
        <taxon>Agaricomycetidae</taxon>
        <taxon>Agaricales</taxon>
        <taxon>Marasmiineae</taxon>
        <taxon>Mycenaceae</taxon>
        <taxon>Mycena</taxon>
    </lineage>
</organism>